<dbReference type="RefSeq" id="WP_092614841.1">
    <property type="nucleotide sequence ID" value="NZ_FNCV01000001.1"/>
</dbReference>
<dbReference type="EMBL" id="FNCV01000001">
    <property type="protein sequence ID" value="SDG53287.1"/>
    <property type="molecule type" value="Genomic_DNA"/>
</dbReference>
<sequence length="183" mass="19509">MSWSRPLVLSALLTALALGPAAAQTDPAAPPADENAPSLGEVITGSWGFIGKEPPEDLNQTFKLGAQACIKTFAEQTTRGDALAAGMQPMPEPITNGQLAIYNLAGEPHMVWASGDLLVGQKFEQAVASEQNGQVVLLLQRGGKPRVGLLPRLLPRNGQPHPVMKLELNRIIGPSEGWYVRCQ</sequence>
<gene>
    <name evidence="2" type="ORF">SAMN05421742_101498</name>
</gene>
<evidence type="ECO:0008006" key="4">
    <source>
        <dbReference type="Google" id="ProtNLM"/>
    </source>
</evidence>
<feature type="chain" id="PRO_5011483785" description="Protease inhibitor Inh" evidence="1">
    <location>
        <begin position="24"/>
        <end position="183"/>
    </location>
</feature>
<dbReference type="AlphaFoldDB" id="A0A1G7V0K7"/>
<proteinExistence type="predicted"/>
<keyword evidence="3" id="KW-1185">Reference proteome</keyword>
<name>A0A1G7V0K7_9PROT</name>
<protein>
    <recommendedName>
        <fullName evidence="4">Protease inhibitor Inh</fullName>
    </recommendedName>
</protein>
<accession>A0A1G7V0K7</accession>
<feature type="signal peptide" evidence="1">
    <location>
        <begin position="1"/>
        <end position="23"/>
    </location>
</feature>
<evidence type="ECO:0000313" key="3">
    <source>
        <dbReference type="Proteomes" id="UP000217076"/>
    </source>
</evidence>
<dbReference type="STRING" id="83401.SAMN05421742_101498"/>
<keyword evidence="1" id="KW-0732">Signal</keyword>
<evidence type="ECO:0000313" key="2">
    <source>
        <dbReference type="EMBL" id="SDG53287.1"/>
    </source>
</evidence>
<dbReference type="Proteomes" id="UP000217076">
    <property type="component" value="Unassembled WGS sequence"/>
</dbReference>
<evidence type="ECO:0000256" key="1">
    <source>
        <dbReference type="SAM" id="SignalP"/>
    </source>
</evidence>
<reference evidence="3" key="1">
    <citation type="submission" date="2016-10" db="EMBL/GenBank/DDBJ databases">
        <authorList>
            <person name="Varghese N."/>
            <person name="Submissions S."/>
        </authorList>
    </citation>
    <scope>NUCLEOTIDE SEQUENCE [LARGE SCALE GENOMIC DNA]</scope>
    <source>
        <strain evidence="3">930I</strain>
    </source>
</reference>
<organism evidence="2 3">
    <name type="scientific">Roseospirillum parvum</name>
    <dbReference type="NCBI Taxonomy" id="83401"/>
    <lineage>
        <taxon>Bacteria</taxon>
        <taxon>Pseudomonadati</taxon>
        <taxon>Pseudomonadota</taxon>
        <taxon>Alphaproteobacteria</taxon>
        <taxon>Rhodospirillales</taxon>
        <taxon>Rhodospirillaceae</taxon>
        <taxon>Roseospirillum</taxon>
    </lineage>
</organism>